<proteinExistence type="predicted"/>
<evidence type="ECO:0000313" key="2">
    <source>
        <dbReference type="Proteomes" id="UP000807159"/>
    </source>
</evidence>
<dbReference type="AlphaFoldDB" id="A0A8T2YH25"/>
<comment type="caution">
    <text evidence="1">The sequence shown here is derived from an EMBL/GenBank/DDBJ whole genome shotgun (WGS) entry which is preliminary data.</text>
</comment>
<protein>
    <submittedName>
        <fullName evidence="1">Uncharacterized protein</fullName>
    </submittedName>
</protein>
<evidence type="ECO:0000313" key="1">
    <source>
        <dbReference type="EMBL" id="KAH8504421.1"/>
    </source>
</evidence>
<accession>A0A8T2YH25</accession>
<name>A0A8T2YH25_POPDE</name>
<dbReference type="EMBL" id="JACEGQ020000006">
    <property type="protein sequence ID" value="KAH8504421.1"/>
    <property type="molecule type" value="Genomic_DNA"/>
</dbReference>
<keyword evidence="2" id="KW-1185">Reference proteome</keyword>
<gene>
    <name evidence="1" type="ORF">H0E87_011900</name>
</gene>
<reference evidence="1" key="1">
    <citation type="journal article" date="2021" name="J. Hered.">
        <title>Genome Assembly of Salicaceae Populus deltoides (Eastern Cottonwood) I-69 Based on Nanopore Sequencing and Hi-C Technologies.</title>
        <authorList>
            <person name="Bai S."/>
            <person name="Wu H."/>
            <person name="Zhang J."/>
            <person name="Pan Z."/>
            <person name="Zhao W."/>
            <person name="Li Z."/>
            <person name="Tong C."/>
        </authorList>
    </citation>
    <scope>NUCLEOTIDE SEQUENCE</scope>
    <source>
        <tissue evidence="1">Leaf</tissue>
    </source>
</reference>
<organism evidence="1 2">
    <name type="scientific">Populus deltoides</name>
    <name type="common">Eastern poplar</name>
    <name type="synonym">Eastern cottonwood</name>
    <dbReference type="NCBI Taxonomy" id="3696"/>
    <lineage>
        <taxon>Eukaryota</taxon>
        <taxon>Viridiplantae</taxon>
        <taxon>Streptophyta</taxon>
        <taxon>Embryophyta</taxon>
        <taxon>Tracheophyta</taxon>
        <taxon>Spermatophyta</taxon>
        <taxon>Magnoliopsida</taxon>
        <taxon>eudicotyledons</taxon>
        <taxon>Gunneridae</taxon>
        <taxon>Pentapetalae</taxon>
        <taxon>rosids</taxon>
        <taxon>fabids</taxon>
        <taxon>Malpighiales</taxon>
        <taxon>Salicaceae</taxon>
        <taxon>Saliceae</taxon>
        <taxon>Populus</taxon>
    </lineage>
</organism>
<sequence>MALFLWKFYVENHAFGFQKFVRDLQPCNPCSRKSGPNVEWFHATRSLLLADPKLADEFETVSPNWCMCGDRSCTTISAMFPPKTAVGKVLNSQDGARSESLQKPMIRHVESEVNRVALGKGEHCNVITVYKGKDQQLAQWFGQVMGVRSFAAFGRSCKLPGAKKLLSMLVL</sequence>
<dbReference type="Proteomes" id="UP000807159">
    <property type="component" value="Chromosome 6"/>
</dbReference>